<evidence type="ECO:0000313" key="7">
    <source>
        <dbReference type="Proteomes" id="UP000749311"/>
    </source>
</evidence>
<dbReference type="PANTHER" id="PTHR43060:SF15">
    <property type="entry name" value="3-HYDROXYISOBUTYRATE DEHYDROGENASE-LIKE 1, MITOCHONDRIAL-RELATED"/>
    <property type="match status" value="1"/>
</dbReference>
<evidence type="ECO:0000256" key="2">
    <source>
        <dbReference type="ARBA" id="ARBA00023002"/>
    </source>
</evidence>
<dbReference type="InterPro" id="IPR015815">
    <property type="entry name" value="HIBADH-related"/>
</dbReference>
<proteinExistence type="inferred from homology"/>
<gene>
    <name evidence="6" type="ORF">FB473_002785</name>
</gene>
<dbReference type="InterPro" id="IPR029154">
    <property type="entry name" value="HIBADH-like_NADP-bd"/>
</dbReference>
<dbReference type="SUPFAM" id="SSF48179">
    <property type="entry name" value="6-phosphogluconate dehydrogenase C-terminal domain-like"/>
    <property type="match status" value="1"/>
</dbReference>
<comment type="caution">
    <text evidence="6">The sequence shown here is derived from an EMBL/GenBank/DDBJ whole genome shotgun (WGS) entry which is preliminary data.</text>
</comment>
<dbReference type="Pfam" id="PF14833">
    <property type="entry name" value="NAD_binding_11"/>
    <property type="match status" value="1"/>
</dbReference>
<comment type="similarity">
    <text evidence="1">Belongs to the HIBADH-related family.</text>
</comment>
<name>A0ABX0SI66_9ACTN</name>
<dbReference type="EMBL" id="JAAMOZ010000002">
    <property type="protein sequence ID" value="NIH58093.1"/>
    <property type="molecule type" value="Genomic_DNA"/>
</dbReference>
<dbReference type="InterPro" id="IPR013328">
    <property type="entry name" value="6PGD_dom2"/>
</dbReference>
<dbReference type="Proteomes" id="UP000749311">
    <property type="component" value="Unassembled WGS sequence"/>
</dbReference>
<dbReference type="PANTHER" id="PTHR43060">
    <property type="entry name" value="3-HYDROXYISOBUTYRATE DEHYDROGENASE-LIKE 1, MITOCHONDRIAL-RELATED"/>
    <property type="match status" value="1"/>
</dbReference>
<keyword evidence="2 6" id="KW-0560">Oxidoreductase</keyword>
<evidence type="ECO:0000256" key="3">
    <source>
        <dbReference type="ARBA" id="ARBA00023027"/>
    </source>
</evidence>
<dbReference type="PIRSF" id="PIRSF000103">
    <property type="entry name" value="HIBADH"/>
    <property type="match status" value="1"/>
</dbReference>
<feature type="domain" description="3-hydroxyisobutyrate dehydrogenase-like NAD-binding" evidence="5">
    <location>
        <begin position="166"/>
        <end position="284"/>
    </location>
</feature>
<evidence type="ECO:0000256" key="1">
    <source>
        <dbReference type="ARBA" id="ARBA00009080"/>
    </source>
</evidence>
<dbReference type="Gene3D" id="1.10.1040.10">
    <property type="entry name" value="N-(1-d-carboxylethyl)-l-norvaline Dehydrogenase, domain 2"/>
    <property type="match status" value="1"/>
</dbReference>
<dbReference type="InterPro" id="IPR036291">
    <property type="entry name" value="NAD(P)-bd_dom_sf"/>
</dbReference>
<dbReference type="GO" id="GO:0008679">
    <property type="term" value="F:2-hydroxy-3-oxopropionate reductase activity"/>
    <property type="evidence" value="ECO:0007669"/>
    <property type="project" value="UniProtKB-EC"/>
</dbReference>
<accession>A0ABX0SI66</accession>
<evidence type="ECO:0000313" key="6">
    <source>
        <dbReference type="EMBL" id="NIH58093.1"/>
    </source>
</evidence>
<reference evidence="6 7" key="1">
    <citation type="submission" date="2020-02" db="EMBL/GenBank/DDBJ databases">
        <title>Sequencing the genomes of 1000 actinobacteria strains.</title>
        <authorList>
            <person name="Klenk H.-P."/>
        </authorList>
    </citation>
    <scope>NUCLEOTIDE SEQUENCE [LARGE SCALE GENOMIC DNA]</scope>
    <source>
        <strain evidence="6 7">DSM 19609</strain>
    </source>
</reference>
<evidence type="ECO:0000259" key="5">
    <source>
        <dbReference type="Pfam" id="PF14833"/>
    </source>
</evidence>
<organism evidence="6 7">
    <name type="scientific">Brooklawnia cerclae</name>
    <dbReference type="NCBI Taxonomy" id="349934"/>
    <lineage>
        <taxon>Bacteria</taxon>
        <taxon>Bacillati</taxon>
        <taxon>Actinomycetota</taxon>
        <taxon>Actinomycetes</taxon>
        <taxon>Propionibacteriales</taxon>
        <taxon>Propionibacteriaceae</taxon>
        <taxon>Brooklawnia</taxon>
    </lineage>
</organism>
<protein>
    <submittedName>
        <fullName evidence="6">2-hydroxy-3-oxopropionate reductase</fullName>
        <ecNumber evidence="6">1.1.1.60</ecNumber>
    </submittedName>
</protein>
<keyword evidence="3" id="KW-0520">NAD</keyword>
<dbReference type="Gene3D" id="3.40.50.720">
    <property type="entry name" value="NAD(P)-binding Rossmann-like Domain"/>
    <property type="match status" value="1"/>
</dbReference>
<dbReference type="InterPro" id="IPR008927">
    <property type="entry name" value="6-PGluconate_DH-like_C_sf"/>
</dbReference>
<dbReference type="Pfam" id="PF03446">
    <property type="entry name" value="NAD_binding_2"/>
    <property type="match status" value="1"/>
</dbReference>
<feature type="domain" description="6-phosphogluconate dehydrogenase NADP-binding" evidence="4">
    <location>
        <begin position="5"/>
        <end position="162"/>
    </location>
</feature>
<dbReference type="InterPro" id="IPR006115">
    <property type="entry name" value="6PGDH_NADP-bd"/>
</dbReference>
<dbReference type="EC" id="1.1.1.60" evidence="6"/>
<dbReference type="RefSeq" id="WP_167169793.1">
    <property type="nucleotide sequence ID" value="NZ_BAAAOO010000006.1"/>
</dbReference>
<evidence type="ECO:0000259" key="4">
    <source>
        <dbReference type="Pfam" id="PF03446"/>
    </source>
</evidence>
<keyword evidence="7" id="KW-1185">Reference proteome</keyword>
<dbReference type="SUPFAM" id="SSF51735">
    <property type="entry name" value="NAD(P)-binding Rossmann-fold domains"/>
    <property type="match status" value="1"/>
</dbReference>
<sequence>MVSHDVALLGPGKMGAPMAHNLIGAGHRVTVWARRPESARSLVAAGATFESDPVRIASSNDVIIDMLQDLTQLEPLLPGLFEGTTRPTVLVVSSTVAPQGVRDLAARAEQATGGLLRVVDAPVSGGEAGAQAGTLSIMVGGDEEAVAGVLPVLQACGTPVHCGPLGAGEVVKACNQMVVAVTISALSEAALLAEGAGVDVALMFGMLAKGWGGSAVLTAKHEKIENRDYSNTGAAKFMVKDLNIALNEAAQASRTLPTAKHALGIIEGVVAAGLGDDDLAVVHKYLEETTTLPSDPDRS</sequence>